<evidence type="ECO:0000313" key="3">
    <source>
        <dbReference type="Proteomes" id="UP000186106"/>
    </source>
</evidence>
<evidence type="ECO:0000313" key="1">
    <source>
        <dbReference type="EMBL" id="AZA98271.1"/>
    </source>
</evidence>
<accession>A0A1N7IS87</accession>
<reference evidence="1 4" key="2">
    <citation type="submission" date="2018-11" db="EMBL/GenBank/DDBJ databases">
        <title>Proposal to divide the Flavobacteriaceae and reorganize its genera based on Amino Acid Identity values calculated from whole genome sequences.</title>
        <authorList>
            <person name="Nicholson A.C."/>
            <person name="Gulvik C.A."/>
            <person name="Whitney A.M."/>
            <person name="Humrighouse B.W."/>
            <person name="Bell M."/>
            <person name="Holmes B."/>
            <person name="Steigerwalt A.G."/>
            <person name="Villarma A."/>
            <person name="Sheth M."/>
            <person name="Batra D."/>
            <person name="Pryor J."/>
            <person name="Bernardet J.-F."/>
            <person name="Hugo C."/>
            <person name="Kampfer P."/>
            <person name="Newman J."/>
            <person name="McQuiston J.R."/>
        </authorList>
    </citation>
    <scope>NUCLEOTIDE SEQUENCE [LARGE SCALE GENOMIC DNA]</scope>
    <source>
        <strain evidence="1 4">DSM 16927</strain>
    </source>
</reference>
<gene>
    <name evidence="1" type="ORF">EG359_01035</name>
    <name evidence="2" type="ORF">SAMN05421768_106322</name>
</gene>
<keyword evidence="4" id="KW-1185">Reference proteome</keyword>
<dbReference type="EMBL" id="CP033926">
    <property type="protein sequence ID" value="AZA98271.1"/>
    <property type="molecule type" value="Genomic_DNA"/>
</dbReference>
<dbReference type="AlphaFoldDB" id="A0A1N7IS87"/>
<dbReference type="KEGG" id="cjt:EG359_01035"/>
<dbReference type="Proteomes" id="UP000186106">
    <property type="component" value="Unassembled WGS sequence"/>
</dbReference>
<protein>
    <submittedName>
        <fullName evidence="2">Immunity protein 22</fullName>
    </submittedName>
</protein>
<proteinExistence type="predicted"/>
<dbReference type="STRING" id="112234.SAMN05421768_106322"/>
<name>A0A1N7IS87_9FLAO</name>
<reference evidence="2 3" key="1">
    <citation type="submission" date="2017-01" db="EMBL/GenBank/DDBJ databases">
        <authorList>
            <person name="Mah S.A."/>
            <person name="Swanson W.J."/>
            <person name="Moy G.W."/>
            <person name="Vacquier V.D."/>
        </authorList>
    </citation>
    <scope>NUCLEOTIDE SEQUENCE [LARGE SCALE GENOMIC DNA]</scope>
    <source>
        <strain evidence="2 3">DSM 16927</strain>
    </source>
</reference>
<dbReference type="EMBL" id="FTNZ01000006">
    <property type="protein sequence ID" value="SIS39866.1"/>
    <property type="molecule type" value="Genomic_DNA"/>
</dbReference>
<dbReference type="InterPro" id="IPR025560">
    <property type="entry name" value="Imm22"/>
</dbReference>
<dbReference type="RefSeq" id="WP_076355869.1">
    <property type="nucleotide sequence ID" value="NZ_CP033926.1"/>
</dbReference>
<sequence length="133" mass="15764">MERYNKIHLWIGTTNKTEAEYQQYFELDYSTEGDFETPNYKLCPFCQDIGKQWYDQDFIGIIPRFENEISLDEILEHSSTDPAEWEKIKSICKDYNIEKANAILWYADGELAVPKPYKEDYNGLKYIGMFEGD</sequence>
<organism evidence="2 3">
    <name type="scientific">Chryseobacterium joostei</name>
    <dbReference type="NCBI Taxonomy" id="112234"/>
    <lineage>
        <taxon>Bacteria</taxon>
        <taxon>Pseudomonadati</taxon>
        <taxon>Bacteroidota</taxon>
        <taxon>Flavobacteriia</taxon>
        <taxon>Flavobacteriales</taxon>
        <taxon>Weeksellaceae</taxon>
        <taxon>Chryseobacterium group</taxon>
        <taxon>Chryseobacterium</taxon>
    </lineage>
</organism>
<evidence type="ECO:0000313" key="4">
    <source>
        <dbReference type="Proteomes" id="UP000279541"/>
    </source>
</evidence>
<dbReference type="OrthoDB" id="6023559at2"/>
<dbReference type="Pfam" id="PF14112">
    <property type="entry name" value="DUF4284"/>
    <property type="match status" value="1"/>
</dbReference>
<dbReference type="Proteomes" id="UP000279541">
    <property type="component" value="Chromosome"/>
</dbReference>
<evidence type="ECO:0000313" key="2">
    <source>
        <dbReference type="EMBL" id="SIS39866.1"/>
    </source>
</evidence>